<protein>
    <submittedName>
        <fullName evidence="2">Uncharacterized protein</fullName>
    </submittedName>
</protein>
<evidence type="ECO:0000313" key="3">
    <source>
        <dbReference type="Proteomes" id="UP001215598"/>
    </source>
</evidence>
<sequence length="272" mass="29825">MDLVTSASAGQASTRRARPLRASPYNGRAQAPTGLPADVTWRISKSDRAGDPGAPLAPDHHQPSSTENTTAPKIRRAQGWRSSQANKRASRHISLAPYLPDIAKHFVTGRWGRTEESEAVAKTTDDPCRAFSQLIIVARASLSVITLTAVAGSHAHVDDADHRLCTRIPVERAAASAANAHSNLDLGVDNQTGISFITSPKFKLDSHVTLFRCRTIQTVLTSSHHYVTYFRSRLYLYSKLPVRVVSGSDVKCTLYAAIFLHPSRRLKFLYIT</sequence>
<feature type="compositionally biased region" description="Polar residues" evidence="1">
    <location>
        <begin position="1"/>
        <end position="14"/>
    </location>
</feature>
<gene>
    <name evidence="2" type="ORF">B0H16DRAFT_1901901</name>
</gene>
<feature type="region of interest" description="Disordered" evidence="1">
    <location>
        <begin position="1"/>
        <end position="87"/>
    </location>
</feature>
<accession>A0AAD7GTU9</accession>
<evidence type="ECO:0000313" key="2">
    <source>
        <dbReference type="EMBL" id="KAJ7705183.1"/>
    </source>
</evidence>
<proteinExistence type="predicted"/>
<dbReference type="EMBL" id="JARKIB010000477">
    <property type="protein sequence ID" value="KAJ7705183.1"/>
    <property type="molecule type" value="Genomic_DNA"/>
</dbReference>
<keyword evidence="3" id="KW-1185">Reference proteome</keyword>
<comment type="caution">
    <text evidence="2">The sequence shown here is derived from an EMBL/GenBank/DDBJ whole genome shotgun (WGS) entry which is preliminary data.</text>
</comment>
<dbReference type="AlphaFoldDB" id="A0AAD7GTU9"/>
<name>A0AAD7GTU9_9AGAR</name>
<reference evidence="2" key="1">
    <citation type="submission" date="2023-03" db="EMBL/GenBank/DDBJ databases">
        <title>Massive genome expansion in bonnet fungi (Mycena s.s.) driven by repeated elements and novel gene families across ecological guilds.</title>
        <authorList>
            <consortium name="Lawrence Berkeley National Laboratory"/>
            <person name="Harder C.B."/>
            <person name="Miyauchi S."/>
            <person name="Viragh M."/>
            <person name="Kuo A."/>
            <person name="Thoen E."/>
            <person name="Andreopoulos B."/>
            <person name="Lu D."/>
            <person name="Skrede I."/>
            <person name="Drula E."/>
            <person name="Henrissat B."/>
            <person name="Morin E."/>
            <person name="Kohler A."/>
            <person name="Barry K."/>
            <person name="LaButti K."/>
            <person name="Morin E."/>
            <person name="Salamov A."/>
            <person name="Lipzen A."/>
            <person name="Mereny Z."/>
            <person name="Hegedus B."/>
            <person name="Baldrian P."/>
            <person name="Stursova M."/>
            <person name="Weitz H."/>
            <person name="Taylor A."/>
            <person name="Grigoriev I.V."/>
            <person name="Nagy L.G."/>
            <person name="Martin F."/>
            <person name="Kauserud H."/>
        </authorList>
    </citation>
    <scope>NUCLEOTIDE SEQUENCE</scope>
    <source>
        <strain evidence="2">CBHHK182m</strain>
    </source>
</reference>
<evidence type="ECO:0000256" key="1">
    <source>
        <dbReference type="SAM" id="MobiDB-lite"/>
    </source>
</evidence>
<organism evidence="2 3">
    <name type="scientific">Mycena metata</name>
    <dbReference type="NCBI Taxonomy" id="1033252"/>
    <lineage>
        <taxon>Eukaryota</taxon>
        <taxon>Fungi</taxon>
        <taxon>Dikarya</taxon>
        <taxon>Basidiomycota</taxon>
        <taxon>Agaricomycotina</taxon>
        <taxon>Agaricomycetes</taxon>
        <taxon>Agaricomycetidae</taxon>
        <taxon>Agaricales</taxon>
        <taxon>Marasmiineae</taxon>
        <taxon>Mycenaceae</taxon>
        <taxon>Mycena</taxon>
    </lineage>
</organism>
<dbReference type="Proteomes" id="UP001215598">
    <property type="component" value="Unassembled WGS sequence"/>
</dbReference>